<evidence type="ECO:0000313" key="2">
    <source>
        <dbReference type="Proteomes" id="UP000092461"/>
    </source>
</evidence>
<accession>A0A1B0CDR9</accession>
<proteinExistence type="predicted"/>
<sequence>MNGGVKKPELREDNDEDQLYRVLRMFLEPGIRISNDVYLEMLITHLSGKNKNASDCTRFLKSPKILNWIDRALDQWSTKGLPDHHIVGFTLRLLTLYIEDPKNFTSAREKLIFDR</sequence>
<organism evidence="1 2">
    <name type="scientific">Lutzomyia longipalpis</name>
    <name type="common">Sand fly</name>
    <dbReference type="NCBI Taxonomy" id="7200"/>
    <lineage>
        <taxon>Eukaryota</taxon>
        <taxon>Metazoa</taxon>
        <taxon>Ecdysozoa</taxon>
        <taxon>Arthropoda</taxon>
        <taxon>Hexapoda</taxon>
        <taxon>Insecta</taxon>
        <taxon>Pterygota</taxon>
        <taxon>Neoptera</taxon>
        <taxon>Endopterygota</taxon>
        <taxon>Diptera</taxon>
        <taxon>Nematocera</taxon>
        <taxon>Psychodoidea</taxon>
        <taxon>Psychodidae</taxon>
        <taxon>Lutzomyia</taxon>
        <taxon>Lutzomyia</taxon>
    </lineage>
</organism>
<protein>
    <submittedName>
        <fullName evidence="1">Uncharacterized protein</fullName>
    </submittedName>
</protein>
<dbReference type="Proteomes" id="UP000092461">
    <property type="component" value="Unassembled WGS sequence"/>
</dbReference>
<dbReference type="EnsemblMetazoa" id="LLOJ002489-RA">
    <property type="protein sequence ID" value="LLOJ002489-PA"/>
    <property type="gene ID" value="LLOJ002489"/>
</dbReference>
<dbReference type="EMBL" id="AJWK01008179">
    <property type="status" value="NOT_ANNOTATED_CDS"/>
    <property type="molecule type" value="Genomic_DNA"/>
</dbReference>
<keyword evidence="2" id="KW-1185">Reference proteome</keyword>
<name>A0A1B0CDR9_LUTLO</name>
<evidence type="ECO:0000313" key="1">
    <source>
        <dbReference type="EnsemblMetazoa" id="LLOJ002489-PA"/>
    </source>
</evidence>
<reference evidence="1" key="1">
    <citation type="submission" date="2020-05" db="UniProtKB">
        <authorList>
            <consortium name="EnsemblMetazoa"/>
        </authorList>
    </citation>
    <scope>IDENTIFICATION</scope>
    <source>
        <strain evidence="1">Jacobina</strain>
    </source>
</reference>
<dbReference type="VEuPathDB" id="VectorBase:LLOJ002489"/>
<dbReference type="AlphaFoldDB" id="A0A1B0CDR9"/>
<dbReference type="VEuPathDB" id="VectorBase:LLONM1_008524"/>